<evidence type="ECO:0000313" key="3">
    <source>
        <dbReference type="Proteomes" id="UP000467636"/>
    </source>
</evidence>
<accession>A0AAD1MH78</accession>
<proteinExistence type="predicted"/>
<sequence length="115" mass="12442">MTSVNVTAIFCPPIRISSKVWPRCAAGRAGGVCCAEADGVDRDSSAACAEHDTAQKSRTHIATSDRLMTPSLQTRTTAPASTGSARFPDRDRTRWPVPIRVHTNREFTQPTGRST</sequence>
<evidence type="ECO:0000256" key="1">
    <source>
        <dbReference type="SAM" id="MobiDB-lite"/>
    </source>
</evidence>
<keyword evidence="3" id="KW-1185">Reference proteome</keyword>
<dbReference type="AlphaFoldDB" id="A0AAD1MH78"/>
<dbReference type="Proteomes" id="UP000467636">
    <property type="component" value="Chromosome"/>
</dbReference>
<name>A0AAD1MH78_9MYCO</name>
<dbReference type="EMBL" id="AP022564">
    <property type="protein sequence ID" value="BBX23248.1"/>
    <property type="molecule type" value="Genomic_DNA"/>
</dbReference>
<protein>
    <submittedName>
        <fullName evidence="2">Uncharacterized protein</fullName>
    </submittedName>
</protein>
<feature type="region of interest" description="Disordered" evidence="1">
    <location>
        <begin position="59"/>
        <end position="97"/>
    </location>
</feature>
<reference evidence="2 3" key="1">
    <citation type="journal article" date="2019" name="Emerg. Microbes Infect.">
        <title>Comprehensive subspecies identification of 175 nontuberculous mycobacteria species based on 7547 genomic profiles.</title>
        <authorList>
            <person name="Matsumoto Y."/>
            <person name="Kinjo T."/>
            <person name="Motooka D."/>
            <person name="Nabeya D."/>
            <person name="Jung N."/>
            <person name="Uechi K."/>
            <person name="Horii T."/>
            <person name="Iida T."/>
            <person name="Fujita J."/>
            <person name="Nakamura S."/>
        </authorList>
    </citation>
    <scope>NUCLEOTIDE SEQUENCE [LARGE SCALE GENOMIC DNA]</scope>
    <source>
        <strain evidence="2 3">JCM 12143</strain>
    </source>
</reference>
<gene>
    <name evidence="2" type="ORF">MTER_26590</name>
</gene>
<feature type="compositionally biased region" description="Polar residues" evidence="1">
    <location>
        <begin position="70"/>
        <end position="84"/>
    </location>
</feature>
<organism evidence="2 3">
    <name type="scientific">Mycolicibacter terrae</name>
    <dbReference type="NCBI Taxonomy" id="1788"/>
    <lineage>
        <taxon>Bacteria</taxon>
        <taxon>Bacillati</taxon>
        <taxon>Actinomycetota</taxon>
        <taxon>Actinomycetes</taxon>
        <taxon>Mycobacteriales</taxon>
        <taxon>Mycobacteriaceae</taxon>
        <taxon>Mycolicibacter</taxon>
    </lineage>
</organism>
<evidence type="ECO:0000313" key="2">
    <source>
        <dbReference type="EMBL" id="BBX23248.1"/>
    </source>
</evidence>